<dbReference type="InterPro" id="IPR014748">
    <property type="entry name" value="Enoyl-CoA_hydra_C"/>
</dbReference>
<dbReference type="SUPFAM" id="SSF52096">
    <property type="entry name" value="ClpP/crotonase"/>
    <property type="match status" value="1"/>
</dbReference>
<name>A0ABW0Q4U2_9BURK</name>
<organism evidence="4 5">
    <name type="scientific">Polaromonas jejuensis</name>
    <dbReference type="NCBI Taxonomy" id="457502"/>
    <lineage>
        <taxon>Bacteria</taxon>
        <taxon>Pseudomonadati</taxon>
        <taxon>Pseudomonadota</taxon>
        <taxon>Betaproteobacteria</taxon>
        <taxon>Burkholderiales</taxon>
        <taxon>Comamonadaceae</taxon>
        <taxon>Polaromonas</taxon>
    </lineage>
</organism>
<dbReference type="Pfam" id="PF00378">
    <property type="entry name" value="ECH_1"/>
    <property type="match status" value="1"/>
</dbReference>
<dbReference type="InterPro" id="IPR001753">
    <property type="entry name" value="Enoyl-CoA_hydra/iso"/>
</dbReference>
<evidence type="ECO:0000256" key="2">
    <source>
        <dbReference type="ARBA" id="ARBA00023239"/>
    </source>
</evidence>
<dbReference type="InterPro" id="IPR029045">
    <property type="entry name" value="ClpP/crotonase-like_dom_sf"/>
</dbReference>
<proteinExistence type="inferred from homology"/>
<dbReference type="Gene3D" id="3.90.226.10">
    <property type="entry name" value="2-enoyl-CoA Hydratase, Chain A, domain 1"/>
    <property type="match status" value="1"/>
</dbReference>
<gene>
    <name evidence="4" type="ORF">ACFPP7_00030</name>
</gene>
<comment type="caution">
    <text evidence="4">The sequence shown here is derived from an EMBL/GenBank/DDBJ whole genome shotgun (WGS) entry which is preliminary data.</text>
</comment>
<keyword evidence="5" id="KW-1185">Reference proteome</keyword>
<reference evidence="5" key="1">
    <citation type="journal article" date="2019" name="Int. J. Syst. Evol. Microbiol.">
        <title>The Global Catalogue of Microorganisms (GCM) 10K type strain sequencing project: providing services to taxonomists for standard genome sequencing and annotation.</title>
        <authorList>
            <consortium name="The Broad Institute Genomics Platform"/>
            <consortium name="The Broad Institute Genome Sequencing Center for Infectious Disease"/>
            <person name="Wu L."/>
            <person name="Ma J."/>
        </authorList>
    </citation>
    <scope>NUCLEOTIDE SEQUENCE [LARGE SCALE GENOMIC DNA]</scope>
    <source>
        <strain evidence="5">CGMCC 4.7277</strain>
    </source>
</reference>
<evidence type="ECO:0000256" key="3">
    <source>
        <dbReference type="RuleBase" id="RU003707"/>
    </source>
</evidence>
<protein>
    <submittedName>
        <fullName evidence="4">Enoyl-CoA hydratase/isomerase family protein</fullName>
    </submittedName>
</protein>
<dbReference type="PROSITE" id="PS00166">
    <property type="entry name" value="ENOYL_COA_HYDRATASE"/>
    <property type="match status" value="1"/>
</dbReference>
<dbReference type="EMBL" id="JBHSMX010000001">
    <property type="protein sequence ID" value="MFC5519304.1"/>
    <property type="molecule type" value="Genomic_DNA"/>
</dbReference>
<sequence length="260" mass="28654">MSTLIVDRNRDLGVTVITLNRPEVLNAFNTAMWRELWELLRELAFDNELRCLVFTGAGPRAFSAGGDLKERNGMSDQDWAAQHQLIEDVLLAIRDFPRPVIAAVHGIAHGGGLEMSLMCDFIIGDSTCDFSLPEVKRGFLPGGGGLQNLTRAIGVRKAKQMLYSGMRVNAATAMDWGILNEMVPQGEHLGRALAIATDIVIAAPLAVRSAKVALQQGADTDFRAGYALDLAFHNLLVRTEDRLEGIRAFNEKRTPRWTLR</sequence>
<dbReference type="PANTHER" id="PTHR11941">
    <property type="entry name" value="ENOYL-COA HYDRATASE-RELATED"/>
    <property type="match status" value="1"/>
</dbReference>
<accession>A0ABW0Q4U2</accession>
<dbReference type="RefSeq" id="WP_068835659.1">
    <property type="nucleotide sequence ID" value="NZ_JBHSMX010000001.1"/>
</dbReference>
<evidence type="ECO:0000256" key="1">
    <source>
        <dbReference type="ARBA" id="ARBA00005254"/>
    </source>
</evidence>
<dbReference type="PANTHER" id="PTHR11941:SF54">
    <property type="entry name" value="ENOYL-COA HYDRATASE, MITOCHONDRIAL"/>
    <property type="match status" value="1"/>
</dbReference>
<evidence type="ECO:0000313" key="4">
    <source>
        <dbReference type="EMBL" id="MFC5519304.1"/>
    </source>
</evidence>
<keyword evidence="2" id="KW-0456">Lyase</keyword>
<dbReference type="Gene3D" id="1.10.12.10">
    <property type="entry name" value="Lyase 2-enoyl-coa Hydratase, Chain A, domain 2"/>
    <property type="match status" value="1"/>
</dbReference>
<dbReference type="Proteomes" id="UP001596084">
    <property type="component" value="Unassembled WGS sequence"/>
</dbReference>
<dbReference type="CDD" id="cd06558">
    <property type="entry name" value="crotonase-like"/>
    <property type="match status" value="1"/>
</dbReference>
<comment type="similarity">
    <text evidence="1 3">Belongs to the enoyl-CoA hydratase/isomerase family.</text>
</comment>
<dbReference type="InterPro" id="IPR018376">
    <property type="entry name" value="Enoyl-CoA_hyd/isom_CS"/>
</dbReference>
<evidence type="ECO:0000313" key="5">
    <source>
        <dbReference type="Proteomes" id="UP001596084"/>
    </source>
</evidence>